<dbReference type="PROSITE" id="PS00455">
    <property type="entry name" value="AMP_BINDING"/>
    <property type="match status" value="1"/>
</dbReference>
<accession>A0ABV9EKJ4</accession>
<evidence type="ECO:0000256" key="3">
    <source>
        <dbReference type="SAM" id="MobiDB-lite"/>
    </source>
</evidence>
<dbReference type="Pfam" id="PF00550">
    <property type="entry name" value="PP-binding"/>
    <property type="match status" value="1"/>
</dbReference>
<dbReference type="InterPro" id="IPR009081">
    <property type="entry name" value="PP-bd_ACP"/>
</dbReference>
<feature type="domain" description="Carrier" evidence="4">
    <location>
        <begin position="517"/>
        <end position="592"/>
    </location>
</feature>
<dbReference type="PROSITE" id="PS50075">
    <property type="entry name" value="CARRIER"/>
    <property type="match status" value="1"/>
</dbReference>
<dbReference type="PROSITE" id="PS00012">
    <property type="entry name" value="PHOSPHOPANTETHEINE"/>
    <property type="match status" value="1"/>
</dbReference>
<dbReference type="SMART" id="SM00823">
    <property type="entry name" value="PKS_PP"/>
    <property type="match status" value="1"/>
</dbReference>
<keyword evidence="1" id="KW-0596">Phosphopantetheine</keyword>
<dbReference type="Proteomes" id="UP001595891">
    <property type="component" value="Unassembled WGS sequence"/>
</dbReference>
<evidence type="ECO:0000313" key="5">
    <source>
        <dbReference type="EMBL" id="MFC4588789.1"/>
    </source>
</evidence>
<dbReference type="InterPro" id="IPR020845">
    <property type="entry name" value="AMP-binding_CS"/>
</dbReference>
<dbReference type="RefSeq" id="WP_262845641.1">
    <property type="nucleotide sequence ID" value="NZ_JANZYP010000041.1"/>
</dbReference>
<dbReference type="PANTHER" id="PTHR45527:SF1">
    <property type="entry name" value="FATTY ACID SYNTHASE"/>
    <property type="match status" value="1"/>
</dbReference>
<dbReference type="InterPro" id="IPR020806">
    <property type="entry name" value="PKS_PP-bd"/>
</dbReference>
<dbReference type="SUPFAM" id="SSF56801">
    <property type="entry name" value="Acetyl-CoA synthetase-like"/>
    <property type="match status" value="1"/>
</dbReference>
<reference evidence="6" key="1">
    <citation type="journal article" date="2019" name="Int. J. Syst. Evol. Microbiol.">
        <title>The Global Catalogue of Microorganisms (GCM) 10K type strain sequencing project: providing services to taxonomists for standard genome sequencing and annotation.</title>
        <authorList>
            <consortium name="The Broad Institute Genomics Platform"/>
            <consortium name="The Broad Institute Genome Sequencing Center for Infectious Disease"/>
            <person name="Wu L."/>
            <person name="Ma J."/>
        </authorList>
    </citation>
    <scope>NUCLEOTIDE SEQUENCE [LARGE SCALE GENOMIC DNA]</scope>
    <source>
        <strain evidence="6">CCUG 49560</strain>
    </source>
</reference>
<dbReference type="InterPro" id="IPR006162">
    <property type="entry name" value="Ppantetheine_attach_site"/>
</dbReference>
<comment type="caution">
    <text evidence="5">The sequence shown here is derived from an EMBL/GenBank/DDBJ whole genome shotgun (WGS) entry which is preliminary data.</text>
</comment>
<protein>
    <submittedName>
        <fullName evidence="5">AMP-binding protein</fullName>
    </submittedName>
</protein>
<keyword evidence="2" id="KW-0597">Phosphoprotein</keyword>
<proteinExistence type="predicted"/>
<dbReference type="Gene3D" id="3.40.50.1820">
    <property type="entry name" value="alpha/beta hydrolase"/>
    <property type="match status" value="1"/>
</dbReference>
<evidence type="ECO:0000313" key="6">
    <source>
        <dbReference type="Proteomes" id="UP001595891"/>
    </source>
</evidence>
<evidence type="ECO:0000256" key="1">
    <source>
        <dbReference type="ARBA" id="ARBA00022450"/>
    </source>
</evidence>
<dbReference type="InterPro" id="IPR045851">
    <property type="entry name" value="AMP-bd_C_sf"/>
</dbReference>
<feature type="region of interest" description="Disordered" evidence="3">
    <location>
        <begin position="114"/>
        <end position="142"/>
    </location>
</feature>
<dbReference type="InterPro" id="IPR029058">
    <property type="entry name" value="AB_hydrolase_fold"/>
</dbReference>
<dbReference type="InterPro" id="IPR042099">
    <property type="entry name" value="ANL_N_sf"/>
</dbReference>
<name>A0ABV9EKJ4_9ACTN</name>
<sequence length="624" mass="66231">MTEHNVVQRRLPASAEKRRIIERVHLHAVTTPSRIAIEQGTRSIDYAALGRMLDERSEALSSSVAPGALVPVEHRRSVEFVVDFLALLALGGTPVPVDPGLPARRRETLLGLIGEGAPGRGPGAPAAPGAEEAGATAGSGDGDDGGDGAYVFFTSGSTGMPKPVLGSAAALRSFLEWQCAEFGVDAGDRVAFLTALSFDVVVRDVFLPLWAGATLVIPDEHEADSPEATVAWLDRARVSVVNVVPSVARSWSRHGLNRCESMRKVFFAGEPLTAGLLDEWHATFPGTRVRANFYGTTETALPKIYKRLERVESHAGILPAGRPLPDTRYCLVEPGEPFDADLVRAALCLPPVEGEVVLVSRYSGHGYVGMPEETAARFADLGDGVTAYRTGDLGRVDRGGELVVSGRADDELKVNGVRIHPAEVAAAIRAVGFVADVFVTAEQVNGPRLTAYVVPAEGSALDLVDLRGRLTATMPPAMIPTAFVELEALPSLPNGKVDRVALSVIGRERVLGRPFSAPAGEIECWLADRYTELFGIRTVSANDDFFALGGDSISAMRLASRIRRDLGVALSVRDIFAGASVAAIAREIADQRFLAMDAEELLAMLDRVEAGFGAASDGYGEGPA</sequence>
<organism evidence="5 6">
    <name type="scientific">Sphaerisporangium corydalis</name>
    <dbReference type="NCBI Taxonomy" id="1441875"/>
    <lineage>
        <taxon>Bacteria</taxon>
        <taxon>Bacillati</taxon>
        <taxon>Actinomycetota</taxon>
        <taxon>Actinomycetes</taxon>
        <taxon>Streptosporangiales</taxon>
        <taxon>Streptosporangiaceae</taxon>
        <taxon>Sphaerisporangium</taxon>
    </lineage>
</organism>
<dbReference type="Gene3D" id="3.30.300.30">
    <property type="match status" value="1"/>
</dbReference>
<dbReference type="InterPro" id="IPR036736">
    <property type="entry name" value="ACP-like_sf"/>
</dbReference>
<dbReference type="InterPro" id="IPR000873">
    <property type="entry name" value="AMP-dep_synth/lig_dom"/>
</dbReference>
<keyword evidence="6" id="KW-1185">Reference proteome</keyword>
<evidence type="ECO:0000256" key="2">
    <source>
        <dbReference type="ARBA" id="ARBA00022553"/>
    </source>
</evidence>
<feature type="compositionally biased region" description="Low complexity" evidence="3">
    <location>
        <begin position="123"/>
        <end position="138"/>
    </location>
</feature>
<evidence type="ECO:0000259" key="4">
    <source>
        <dbReference type="PROSITE" id="PS50075"/>
    </source>
</evidence>
<dbReference type="EMBL" id="JBHSFN010000013">
    <property type="protein sequence ID" value="MFC4588789.1"/>
    <property type="molecule type" value="Genomic_DNA"/>
</dbReference>
<dbReference type="Pfam" id="PF13193">
    <property type="entry name" value="AMP-binding_C"/>
    <property type="match status" value="1"/>
</dbReference>
<dbReference type="InterPro" id="IPR025110">
    <property type="entry name" value="AMP-bd_C"/>
</dbReference>
<dbReference type="Gene3D" id="3.40.50.12780">
    <property type="entry name" value="N-terminal domain of ligase-like"/>
    <property type="match status" value="1"/>
</dbReference>
<dbReference type="Pfam" id="PF00501">
    <property type="entry name" value="AMP-binding"/>
    <property type="match status" value="2"/>
</dbReference>
<dbReference type="SUPFAM" id="SSF47336">
    <property type="entry name" value="ACP-like"/>
    <property type="match status" value="1"/>
</dbReference>
<gene>
    <name evidence="5" type="ORF">ACFO8L_22055</name>
</gene>
<dbReference type="PANTHER" id="PTHR45527">
    <property type="entry name" value="NONRIBOSOMAL PEPTIDE SYNTHETASE"/>
    <property type="match status" value="1"/>
</dbReference>